<keyword evidence="8" id="KW-0732">Signal</keyword>
<evidence type="ECO:0000259" key="10">
    <source>
        <dbReference type="Pfam" id="PF25183"/>
    </source>
</evidence>
<keyword evidence="11" id="KW-0675">Receptor</keyword>
<keyword evidence="5 7" id="KW-0472">Membrane</keyword>
<dbReference type="PROSITE" id="PS52016">
    <property type="entry name" value="TONB_DEPENDENT_REC_3"/>
    <property type="match status" value="1"/>
</dbReference>
<evidence type="ECO:0000256" key="8">
    <source>
        <dbReference type="SAM" id="SignalP"/>
    </source>
</evidence>
<evidence type="ECO:0000256" key="2">
    <source>
        <dbReference type="ARBA" id="ARBA00022448"/>
    </source>
</evidence>
<dbReference type="InterPro" id="IPR012910">
    <property type="entry name" value="Plug_dom"/>
</dbReference>
<evidence type="ECO:0000256" key="3">
    <source>
        <dbReference type="ARBA" id="ARBA00022452"/>
    </source>
</evidence>
<evidence type="ECO:0000259" key="9">
    <source>
        <dbReference type="Pfam" id="PF07715"/>
    </source>
</evidence>
<keyword evidence="6 7" id="KW-0998">Cell outer membrane</keyword>
<comment type="caution">
    <text evidence="11">The sequence shown here is derived from an EMBL/GenBank/DDBJ whole genome shotgun (WGS) entry which is preliminary data.</text>
</comment>
<dbReference type="SUPFAM" id="SSF49452">
    <property type="entry name" value="Starch-binding domain-like"/>
    <property type="match status" value="1"/>
</dbReference>
<evidence type="ECO:0000256" key="6">
    <source>
        <dbReference type="ARBA" id="ARBA00023237"/>
    </source>
</evidence>
<name>A0A8J6IV84_9ALTE</name>
<evidence type="ECO:0000313" key="12">
    <source>
        <dbReference type="Proteomes" id="UP000601768"/>
    </source>
</evidence>
<dbReference type="InterPro" id="IPR037066">
    <property type="entry name" value="Plug_dom_sf"/>
</dbReference>
<dbReference type="RefSeq" id="WP_186506973.1">
    <property type="nucleotide sequence ID" value="NZ_JACNEP010000007.1"/>
</dbReference>
<dbReference type="Gene3D" id="2.60.40.1120">
    <property type="entry name" value="Carboxypeptidase-like, regulatory domain"/>
    <property type="match status" value="1"/>
</dbReference>
<gene>
    <name evidence="11" type="ORF">H8B19_11250</name>
</gene>
<keyword evidence="4 7" id="KW-0812">Transmembrane</keyword>
<dbReference type="AlphaFoldDB" id="A0A8J6IV84"/>
<dbReference type="Gene3D" id="2.40.170.20">
    <property type="entry name" value="TonB-dependent receptor, beta-barrel domain"/>
    <property type="match status" value="1"/>
</dbReference>
<accession>A0A8J6IV84</accession>
<dbReference type="Pfam" id="PF25183">
    <property type="entry name" value="OMP_b-brl_4"/>
    <property type="match status" value="2"/>
</dbReference>
<keyword evidence="2 7" id="KW-0813">Transport</keyword>
<dbReference type="Pfam" id="PF13620">
    <property type="entry name" value="CarboxypepD_reg"/>
    <property type="match status" value="1"/>
</dbReference>
<feature type="signal peptide" evidence="8">
    <location>
        <begin position="1"/>
        <end position="26"/>
    </location>
</feature>
<keyword evidence="12" id="KW-1185">Reference proteome</keyword>
<dbReference type="InterPro" id="IPR057601">
    <property type="entry name" value="Oar-like_b-barrel"/>
</dbReference>
<dbReference type="GO" id="GO:0009279">
    <property type="term" value="C:cell outer membrane"/>
    <property type="evidence" value="ECO:0007669"/>
    <property type="project" value="UniProtKB-SubCell"/>
</dbReference>
<dbReference type="GO" id="GO:0044718">
    <property type="term" value="P:siderophore transmembrane transport"/>
    <property type="evidence" value="ECO:0007669"/>
    <property type="project" value="TreeGrafter"/>
</dbReference>
<feature type="domain" description="TonB-dependent transporter Oar-like beta-barrel" evidence="10">
    <location>
        <begin position="325"/>
        <end position="552"/>
    </location>
</feature>
<dbReference type="Proteomes" id="UP000601768">
    <property type="component" value="Unassembled WGS sequence"/>
</dbReference>
<dbReference type="EMBL" id="JACNEP010000007">
    <property type="protein sequence ID" value="MBC3766455.1"/>
    <property type="molecule type" value="Genomic_DNA"/>
</dbReference>
<dbReference type="Pfam" id="PF07715">
    <property type="entry name" value="Plug"/>
    <property type="match status" value="1"/>
</dbReference>
<evidence type="ECO:0000256" key="7">
    <source>
        <dbReference type="PROSITE-ProRule" id="PRU01360"/>
    </source>
</evidence>
<reference evidence="11" key="2">
    <citation type="submission" date="2020-08" db="EMBL/GenBank/DDBJ databases">
        <authorList>
            <person name="Lai Q."/>
        </authorList>
    </citation>
    <scope>NUCLEOTIDE SEQUENCE</scope>
    <source>
        <strain evidence="11">S27-2</strain>
    </source>
</reference>
<proteinExistence type="inferred from homology"/>
<dbReference type="InterPro" id="IPR036942">
    <property type="entry name" value="Beta-barrel_TonB_sf"/>
</dbReference>
<dbReference type="GO" id="GO:0015344">
    <property type="term" value="F:siderophore uptake transmembrane transporter activity"/>
    <property type="evidence" value="ECO:0007669"/>
    <property type="project" value="TreeGrafter"/>
</dbReference>
<comment type="subcellular location">
    <subcellularLocation>
        <location evidence="1 7">Cell outer membrane</location>
        <topology evidence="1 7">Multi-pass membrane protein</topology>
    </subcellularLocation>
</comment>
<dbReference type="SUPFAM" id="SSF56935">
    <property type="entry name" value="Porins"/>
    <property type="match status" value="1"/>
</dbReference>
<comment type="similarity">
    <text evidence="7">Belongs to the TonB-dependent receptor family.</text>
</comment>
<protein>
    <submittedName>
        <fullName evidence="11">TonB-dependent receptor</fullName>
    </submittedName>
</protein>
<dbReference type="PANTHER" id="PTHR30069:SF46">
    <property type="entry name" value="OAR PROTEIN"/>
    <property type="match status" value="1"/>
</dbReference>
<organism evidence="11 12">
    <name type="scientific">Neptunicella marina</name>
    <dbReference type="NCBI Taxonomy" id="2125989"/>
    <lineage>
        <taxon>Bacteria</taxon>
        <taxon>Pseudomonadati</taxon>
        <taxon>Pseudomonadota</taxon>
        <taxon>Gammaproteobacteria</taxon>
        <taxon>Alteromonadales</taxon>
        <taxon>Alteromonadaceae</taxon>
        <taxon>Neptunicella</taxon>
    </lineage>
</organism>
<sequence length="958" mass="105525">MKNITFKASLCALAVAGVLNAGVASAADNTSGTIQGKVAAATESNFQQYHVEISNPATGFKKSVSLNASGDYRLPKLSAGSYSVRIFKGDEVKLERTVSVDISRDTVVNLKSGSVERIAVTGRAVYLDTSSAEAGLNISAESLGKIPVPRDVTSVAMLAPGVTLGDTSFGDTGQTFASFGGASVAENAFYINGLNVTNFRNGMGGSGIPFEFYDSFEVKTGGYSAEFGRSTGGVVNAVTKRGTNDFHAGATAYWEPKSLADQAPDVHYRNGEVYINNHDDVRDNMEANIYASGALIKDKLFFYGIVTARDTKQENMLAGSNQIDKYESNDPFWGAKIDWQISADHSIAITAFSDETTNPTYSYDSDGNVKGVTEESRGGKNYIVNYRGYLTDTFTMSALYGVNKYSLTTESDADVNCPLTVDVRESASTVYPGCWVNQIAEKGDDERKAARLDFEWQFDDHLIRFGYDREENSSFSEQHYSGGEYYRYMDTEPGAELNNGGIVPDGVTQVIRIRKLDNIGSFETISSAYYLEDTWNATDELTVTAGIRNETFDNKNVYGESFIKVDNQWAPRLGIIWDVNGDGDARVYGNFGRYYLPVASNTNIRLAGAEDDRSRFYVLDGVNDEGIPSYDPANEIGSELINSNGEVKDPLQIVDQTIKPMYQDEYILGYETVVADQWSMGVRAVYRDLKVAMDDICNIDDVMVAKGYPNNHTSCVLTNPGTDMEVSYTDKDGNLVPVSISAEELGFEEANRQYMAFEYNFAKNWDGVWSLQGSYVWSHSWGNAEGYVKSDNAQDDAGLTQDFDLPELMDGAYGNLPNDRRHTVKLFGSYAIDSEWLLGVNFMLQSGRPVNGYGVGHPNGTPDYGDTFYLDGENFVPRGTFGRTDWVSKVDMSVQYTPEWDMADVTFRADVFNIFNQASVTQVYETAEQSVGVEDRKFLLPTGFQAPRSVRLSASIRF</sequence>
<feature type="domain" description="TonB-dependent receptor plug" evidence="9">
    <location>
        <begin position="138"/>
        <end position="234"/>
    </location>
</feature>
<evidence type="ECO:0000256" key="1">
    <source>
        <dbReference type="ARBA" id="ARBA00004571"/>
    </source>
</evidence>
<evidence type="ECO:0000313" key="11">
    <source>
        <dbReference type="EMBL" id="MBC3766455.1"/>
    </source>
</evidence>
<dbReference type="PANTHER" id="PTHR30069">
    <property type="entry name" value="TONB-DEPENDENT OUTER MEMBRANE RECEPTOR"/>
    <property type="match status" value="1"/>
</dbReference>
<dbReference type="Gene3D" id="2.170.130.10">
    <property type="entry name" value="TonB-dependent receptor, plug domain"/>
    <property type="match status" value="1"/>
</dbReference>
<reference evidence="11" key="1">
    <citation type="journal article" date="2018" name="Int. J. Syst. Evol. Microbiol.">
        <title>Neptunicella marina gen. nov., sp. nov., isolated from surface seawater.</title>
        <authorList>
            <person name="Liu X."/>
            <person name="Lai Q."/>
            <person name="Du Y."/>
            <person name="Zhang X."/>
            <person name="Liu Z."/>
            <person name="Sun F."/>
            <person name="Shao Z."/>
        </authorList>
    </citation>
    <scope>NUCLEOTIDE SEQUENCE</scope>
    <source>
        <strain evidence="11">S27-2</strain>
    </source>
</reference>
<dbReference type="InterPro" id="IPR013784">
    <property type="entry name" value="Carb-bd-like_fold"/>
</dbReference>
<feature type="chain" id="PRO_5035293475" evidence="8">
    <location>
        <begin position="27"/>
        <end position="958"/>
    </location>
</feature>
<dbReference type="InterPro" id="IPR039426">
    <property type="entry name" value="TonB-dep_rcpt-like"/>
</dbReference>
<dbReference type="GO" id="GO:0030246">
    <property type="term" value="F:carbohydrate binding"/>
    <property type="evidence" value="ECO:0007669"/>
    <property type="project" value="InterPro"/>
</dbReference>
<feature type="domain" description="TonB-dependent transporter Oar-like beta-barrel" evidence="10">
    <location>
        <begin position="557"/>
        <end position="923"/>
    </location>
</feature>
<keyword evidence="3 7" id="KW-1134">Transmembrane beta strand</keyword>
<evidence type="ECO:0000256" key="5">
    <source>
        <dbReference type="ARBA" id="ARBA00023136"/>
    </source>
</evidence>
<evidence type="ECO:0000256" key="4">
    <source>
        <dbReference type="ARBA" id="ARBA00022692"/>
    </source>
</evidence>